<keyword evidence="9" id="KW-0614">Plasmid</keyword>
<dbReference type="InterPro" id="IPR000119">
    <property type="entry name" value="Hist_DNA-bd"/>
</dbReference>
<dbReference type="Proteomes" id="UP000193675">
    <property type="component" value="Unassembled WGS sequence"/>
</dbReference>
<dbReference type="EMBL" id="CP061724">
    <property type="protein sequence ID" value="QOD01620.1"/>
    <property type="molecule type" value="Genomic_DNA"/>
</dbReference>
<comment type="function">
    <text evidence="1">Histone-like DNA-binding protein which is capable of wrapping DNA to stabilize it, and thus to prevent its denaturation under extreme environmental conditions.</text>
</comment>
<dbReference type="Gene3D" id="4.10.520.10">
    <property type="entry name" value="IHF-like DNA-binding proteins"/>
    <property type="match status" value="1"/>
</dbReference>
<keyword evidence="5 8" id="KW-0238">DNA-binding</keyword>
<evidence type="ECO:0000313" key="11">
    <source>
        <dbReference type="Proteomes" id="UP000516786"/>
    </source>
</evidence>
<dbReference type="RefSeq" id="WP_084850866.1">
    <property type="nucleotide sequence ID" value="NZ_CP061724.1"/>
</dbReference>
<dbReference type="SUPFAM" id="SSF47729">
    <property type="entry name" value="IHF-like DNA-binding proteins"/>
    <property type="match status" value="1"/>
</dbReference>
<dbReference type="GO" id="GO:0005829">
    <property type="term" value="C:cytosol"/>
    <property type="evidence" value="ECO:0007669"/>
    <property type="project" value="TreeGrafter"/>
</dbReference>
<dbReference type="GO" id="GO:0030527">
    <property type="term" value="F:structural constituent of chromatin"/>
    <property type="evidence" value="ECO:0007669"/>
    <property type="project" value="InterPro"/>
</dbReference>
<evidence type="ECO:0000256" key="6">
    <source>
        <dbReference type="ARBA" id="ARBA00040491"/>
    </source>
</evidence>
<proteinExistence type="inferred from homology"/>
<dbReference type="GO" id="GO:0042802">
    <property type="term" value="F:identical protein binding"/>
    <property type="evidence" value="ECO:0007669"/>
    <property type="project" value="UniProtKB-ARBA"/>
</dbReference>
<reference evidence="8 10" key="1">
    <citation type="submission" date="2017-04" db="EMBL/GenBank/DDBJ databases">
        <title>Presence of VIM-2 positive Pseudomonas species in chickens and their surrounding environment.</title>
        <authorList>
            <person name="Zhang R."/>
        </authorList>
    </citation>
    <scope>NUCLEOTIDE SEQUENCE [LARGE SCALE GENOMIC DNA]</scope>
    <source>
        <strain evidence="8 10">DZ-C18</strain>
    </source>
</reference>
<evidence type="ECO:0000256" key="2">
    <source>
        <dbReference type="ARBA" id="ARBA00010529"/>
    </source>
</evidence>
<name>A0A1X0ZK34_PSEPU</name>
<reference evidence="9 11" key="2">
    <citation type="submission" date="2020-09" db="EMBL/GenBank/DDBJ databases">
        <title>Co-existence of a novel multidrug-resistance efflux pump with carbapenem resistance gene blaVIM-2 in one megaplasmid in Pseudomonas putida.</title>
        <authorList>
            <person name="Peng K."/>
            <person name="Li R."/>
        </authorList>
    </citation>
    <scope>NUCLEOTIDE SEQUENCE [LARGE SCALE GENOMIC DNA]</scope>
    <source>
        <strain evidence="9 11">ZXPA-20</strain>
        <plasmid evidence="9 11">pZXPA-20-602k</plasmid>
    </source>
</reference>
<comment type="similarity">
    <text evidence="2 7">Belongs to the bacterial histone-like protein family.</text>
</comment>
<dbReference type="GO" id="GO:1990103">
    <property type="term" value="C:DnaA-HU complex"/>
    <property type="evidence" value="ECO:0007669"/>
    <property type="project" value="UniProtKB-ARBA"/>
</dbReference>
<evidence type="ECO:0000313" key="8">
    <source>
        <dbReference type="EMBL" id="ORL58885.1"/>
    </source>
</evidence>
<dbReference type="PRINTS" id="PR01727">
    <property type="entry name" value="DNABINDINGHU"/>
</dbReference>
<evidence type="ECO:0000313" key="9">
    <source>
        <dbReference type="EMBL" id="QOD01620.1"/>
    </source>
</evidence>
<dbReference type="PANTHER" id="PTHR33175:SF3">
    <property type="entry name" value="DNA-BINDING PROTEIN HU-BETA"/>
    <property type="match status" value="1"/>
</dbReference>
<dbReference type="GO" id="GO:0003677">
    <property type="term" value="F:DNA binding"/>
    <property type="evidence" value="ECO:0007669"/>
    <property type="project" value="UniProtKB-KW"/>
</dbReference>
<evidence type="ECO:0000256" key="3">
    <source>
        <dbReference type="ARBA" id="ARBA00011870"/>
    </source>
</evidence>
<sequence>MNKGELVAAVAEKAGMTKSSAELAVNAVLETITDTLRQGDSVALVGFGSFAVKATAERKGRNPSTGQEITIAASKKPTFTAGKSLKDAVA</sequence>
<organism evidence="8 10">
    <name type="scientific">Pseudomonas putida</name>
    <name type="common">Arthrobacter siderocapsulatus</name>
    <dbReference type="NCBI Taxonomy" id="303"/>
    <lineage>
        <taxon>Bacteria</taxon>
        <taxon>Pseudomonadati</taxon>
        <taxon>Pseudomonadota</taxon>
        <taxon>Gammaproteobacteria</taxon>
        <taxon>Pseudomonadales</taxon>
        <taxon>Pseudomonadaceae</taxon>
        <taxon>Pseudomonas</taxon>
    </lineage>
</organism>
<evidence type="ECO:0000256" key="5">
    <source>
        <dbReference type="ARBA" id="ARBA00023125"/>
    </source>
</evidence>
<evidence type="ECO:0000256" key="4">
    <source>
        <dbReference type="ARBA" id="ARBA00023067"/>
    </source>
</evidence>
<dbReference type="GO" id="GO:1990178">
    <property type="term" value="C:HU-DNA complex"/>
    <property type="evidence" value="ECO:0007669"/>
    <property type="project" value="UniProtKB-ARBA"/>
</dbReference>
<accession>A0A1X0ZK34</accession>
<protein>
    <recommendedName>
        <fullName evidence="6">DNA-binding protein HU-beta</fullName>
    </recommendedName>
</protein>
<dbReference type="EMBL" id="NBWC01000049">
    <property type="protein sequence ID" value="ORL58885.1"/>
    <property type="molecule type" value="Genomic_DNA"/>
</dbReference>
<comment type="subunit">
    <text evidence="3">Heterodimer of an alpha and a beta chain.</text>
</comment>
<evidence type="ECO:0000313" key="10">
    <source>
        <dbReference type="Proteomes" id="UP000193675"/>
    </source>
</evidence>
<dbReference type="GO" id="GO:0006351">
    <property type="term" value="P:DNA-templated transcription"/>
    <property type="evidence" value="ECO:0007669"/>
    <property type="project" value="UniProtKB-ARBA"/>
</dbReference>
<dbReference type="OrthoDB" id="9799835at2"/>
<dbReference type="Pfam" id="PF00216">
    <property type="entry name" value="Bac_DNA_binding"/>
    <property type="match status" value="1"/>
</dbReference>
<dbReference type="AlphaFoldDB" id="A0A1X0ZK34"/>
<dbReference type="GO" id="GO:0030261">
    <property type="term" value="P:chromosome condensation"/>
    <property type="evidence" value="ECO:0007669"/>
    <property type="project" value="UniProtKB-KW"/>
</dbReference>
<gene>
    <name evidence="8" type="ORF">B7H17_25515</name>
    <name evidence="9" type="ORF">ID616_30840</name>
</gene>
<dbReference type="FunFam" id="4.10.520.10:FF:000001">
    <property type="entry name" value="DNA-binding protein HU"/>
    <property type="match status" value="1"/>
</dbReference>
<dbReference type="PANTHER" id="PTHR33175">
    <property type="entry name" value="DNA-BINDING PROTEIN HU"/>
    <property type="match status" value="1"/>
</dbReference>
<keyword evidence="4" id="KW-0226">DNA condensation</keyword>
<dbReference type="CDD" id="cd13831">
    <property type="entry name" value="HU"/>
    <property type="match status" value="1"/>
</dbReference>
<dbReference type="GO" id="GO:0006270">
    <property type="term" value="P:DNA replication initiation"/>
    <property type="evidence" value="ECO:0007669"/>
    <property type="project" value="UniProtKB-ARBA"/>
</dbReference>
<evidence type="ECO:0000256" key="1">
    <source>
        <dbReference type="ARBA" id="ARBA00003819"/>
    </source>
</evidence>
<dbReference type="InterPro" id="IPR010992">
    <property type="entry name" value="IHF-like_DNA-bd_dom_sf"/>
</dbReference>
<geneLocation type="plasmid" evidence="9 11">
    <name>pZXPA-20-602k</name>
</geneLocation>
<dbReference type="SMART" id="SM00411">
    <property type="entry name" value="BHL"/>
    <property type="match status" value="1"/>
</dbReference>
<evidence type="ECO:0000256" key="7">
    <source>
        <dbReference type="RuleBase" id="RU003939"/>
    </source>
</evidence>
<dbReference type="Proteomes" id="UP000516786">
    <property type="component" value="Plasmid pZXPA-20-602k"/>
</dbReference>